<organism evidence="2 3">
    <name type="scientific">Candidatus Falkowbacteria bacterium RIFCSPHIGHO2_02_FULL_42_9</name>
    <dbReference type="NCBI Taxonomy" id="1797986"/>
    <lineage>
        <taxon>Bacteria</taxon>
        <taxon>Candidatus Falkowiibacteriota</taxon>
    </lineage>
</organism>
<sequence>MPRQIERLNEQLKEELANLIIKEMPLNNGLITVCFVSCSPDLKYAKIGISVLPEKYGPSVLRKLHNLSGLFSRILKNKLKIRQIPKFSWVFDNTESDAAKIEAVLKQIKEEEIQSPSVIARSAFSPELDPGDEAISRMSISH</sequence>
<dbReference type="InterPro" id="IPR000238">
    <property type="entry name" value="RbfA"/>
</dbReference>
<dbReference type="GO" id="GO:0005829">
    <property type="term" value="C:cytosol"/>
    <property type="evidence" value="ECO:0007669"/>
    <property type="project" value="TreeGrafter"/>
</dbReference>
<dbReference type="Proteomes" id="UP000176877">
    <property type="component" value="Unassembled WGS sequence"/>
</dbReference>
<protein>
    <submittedName>
        <fullName evidence="2">Ribosome-binding factor A</fullName>
    </submittedName>
</protein>
<proteinExistence type="predicted"/>
<dbReference type="GO" id="GO:0043024">
    <property type="term" value="F:ribosomal small subunit binding"/>
    <property type="evidence" value="ECO:0007669"/>
    <property type="project" value="TreeGrafter"/>
</dbReference>
<dbReference type="AlphaFoldDB" id="A0A1F5S662"/>
<dbReference type="PANTHER" id="PTHR33515">
    <property type="entry name" value="RIBOSOME-BINDING FACTOR A, CHLOROPLASTIC-RELATED"/>
    <property type="match status" value="1"/>
</dbReference>
<accession>A0A1F5S662</accession>
<name>A0A1F5S662_9BACT</name>
<dbReference type="GO" id="GO:0006364">
    <property type="term" value="P:rRNA processing"/>
    <property type="evidence" value="ECO:0007669"/>
    <property type="project" value="InterPro"/>
</dbReference>
<dbReference type="Pfam" id="PF02033">
    <property type="entry name" value="RBFA"/>
    <property type="match status" value="1"/>
</dbReference>
<keyword evidence="1" id="KW-0690">Ribosome biogenesis</keyword>
<evidence type="ECO:0000256" key="1">
    <source>
        <dbReference type="ARBA" id="ARBA00022517"/>
    </source>
</evidence>
<dbReference type="InterPro" id="IPR023799">
    <property type="entry name" value="RbfA_dom_sf"/>
</dbReference>
<reference evidence="2 3" key="1">
    <citation type="journal article" date="2016" name="Nat. Commun.">
        <title>Thousands of microbial genomes shed light on interconnected biogeochemical processes in an aquifer system.</title>
        <authorList>
            <person name="Anantharaman K."/>
            <person name="Brown C.T."/>
            <person name="Hug L.A."/>
            <person name="Sharon I."/>
            <person name="Castelle C.J."/>
            <person name="Probst A.J."/>
            <person name="Thomas B.C."/>
            <person name="Singh A."/>
            <person name="Wilkins M.J."/>
            <person name="Karaoz U."/>
            <person name="Brodie E.L."/>
            <person name="Williams K.H."/>
            <person name="Hubbard S.S."/>
            <person name="Banfield J.F."/>
        </authorList>
    </citation>
    <scope>NUCLEOTIDE SEQUENCE [LARGE SCALE GENOMIC DNA]</scope>
</reference>
<dbReference type="InterPro" id="IPR015946">
    <property type="entry name" value="KH_dom-like_a/b"/>
</dbReference>
<comment type="caution">
    <text evidence="2">The sequence shown here is derived from an EMBL/GenBank/DDBJ whole genome shotgun (WGS) entry which is preliminary data.</text>
</comment>
<dbReference type="EMBL" id="MFFT01000060">
    <property type="protein sequence ID" value="OGF22210.1"/>
    <property type="molecule type" value="Genomic_DNA"/>
</dbReference>
<gene>
    <name evidence="2" type="ORF">A3D45_00095</name>
</gene>
<evidence type="ECO:0000313" key="2">
    <source>
        <dbReference type="EMBL" id="OGF22210.1"/>
    </source>
</evidence>
<dbReference type="PANTHER" id="PTHR33515:SF1">
    <property type="entry name" value="RIBOSOME-BINDING FACTOR A, CHLOROPLASTIC-RELATED"/>
    <property type="match status" value="1"/>
</dbReference>
<dbReference type="Gene3D" id="3.30.300.20">
    <property type="match status" value="1"/>
</dbReference>
<dbReference type="SUPFAM" id="SSF89919">
    <property type="entry name" value="Ribosome-binding factor A, RbfA"/>
    <property type="match status" value="1"/>
</dbReference>
<evidence type="ECO:0000313" key="3">
    <source>
        <dbReference type="Proteomes" id="UP000176877"/>
    </source>
</evidence>
<dbReference type="NCBIfam" id="TIGR00082">
    <property type="entry name" value="rbfA"/>
    <property type="match status" value="1"/>
</dbReference>